<dbReference type="InterPro" id="IPR029044">
    <property type="entry name" value="Nucleotide-diphossugar_trans"/>
</dbReference>
<proteinExistence type="predicted"/>
<dbReference type="Proteomes" id="UP000295620">
    <property type="component" value="Unassembled WGS sequence"/>
</dbReference>
<organism evidence="2 3">
    <name type="scientific">Pedobacter metabolipauper</name>
    <dbReference type="NCBI Taxonomy" id="425513"/>
    <lineage>
        <taxon>Bacteria</taxon>
        <taxon>Pseudomonadati</taxon>
        <taxon>Bacteroidota</taxon>
        <taxon>Sphingobacteriia</taxon>
        <taxon>Sphingobacteriales</taxon>
        <taxon>Sphingobacteriaceae</taxon>
        <taxon>Pedobacter</taxon>
    </lineage>
</organism>
<dbReference type="Pfam" id="PF00535">
    <property type="entry name" value="Glycos_transf_2"/>
    <property type="match status" value="1"/>
</dbReference>
<comment type="caution">
    <text evidence="2">The sequence shown here is derived from an EMBL/GenBank/DDBJ whole genome shotgun (WGS) entry which is preliminary data.</text>
</comment>
<dbReference type="RefSeq" id="WP_133575454.1">
    <property type="nucleotide sequence ID" value="NZ_SNYC01000004.1"/>
</dbReference>
<dbReference type="CDD" id="cd04196">
    <property type="entry name" value="GT_2_like_d"/>
    <property type="match status" value="1"/>
</dbReference>
<protein>
    <submittedName>
        <fullName evidence="2">Glycosyltransferase involved in cell wall biosynthesis</fullName>
    </submittedName>
</protein>
<evidence type="ECO:0000259" key="1">
    <source>
        <dbReference type="Pfam" id="PF00535"/>
    </source>
</evidence>
<evidence type="ECO:0000313" key="2">
    <source>
        <dbReference type="EMBL" id="TDQ09366.1"/>
    </source>
</evidence>
<dbReference type="PANTHER" id="PTHR22916">
    <property type="entry name" value="GLYCOSYLTRANSFERASE"/>
    <property type="match status" value="1"/>
</dbReference>
<dbReference type="Gene3D" id="3.90.550.10">
    <property type="entry name" value="Spore Coat Polysaccharide Biosynthesis Protein SpsA, Chain A"/>
    <property type="match status" value="1"/>
</dbReference>
<sequence>MSNQALVSIALCVYNGEQFLKEQLDSILNQNYQNIEIIIVDDCSADQSRTILNTYKEKYSIIKLYFNTANLGYVRNFEKAITLATGKYIALSDQDDIWHPEKISKQVAEIGDHMLIYHDSQYMDHEGKDLDLKMSDVFNLYEGNSPLPFLLKNCVSGHTIMFNRILLEHALPFNADFFHDWWLAFVASNAGSIKLVPQTLVRYRQHTENTIDMLDLRKINEPQEDLYNPLVTDKAWIGHCSTYSGPYADYAYGIYKLITSKLNFFNKIKLYILLYKNRKLLFAINKNSGKEKAAMLKKFVFALPNNPV</sequence>
<keyword evidence="2" id="KW-0808">Transferase</keyword>
<gene>
    <name evidence="2" type="ORF">ATK78_1520</name>
</gene>
<accession>A0A4R6SVJ1</accession>
<evidence type="ECO:0000313" key="3">
    <source>
        <dbReference type="Proteomes" id="UP000295620"/>
    </source>
</evidence>
<dbReference type="OrthoDB" id="9802649at2"/>
<name>A0A4R6SVJ1_9SPHI</name>
<feature type="domain" description="Glycosyltransferase 2-like" evidence="1">
    <location>
        <begin position="8"/>
        <end position="165"/>
    </location>
</feature>
<dbReference type="SUPFAM" id="SSF53448">
    <property type="entry name" value="Nucleotide-diphospho-sugar transferases"/>
    <property type="match status" value="1"/>
</dbReference>
<reference evidence="2 3" key="1">
    <citation type="submission" date="2019-03" db="EMBL/GenBank/DDBJ databases">
        <title>Genomic Encyclopedia of Archaeal and Bacterial Type Strains, Phase II (KMG-II): from individual species to whole genera.</title>
        <authorList>
            <person name="Goeker M."/>
        </authorList>
    </citation>
    <scope>NUCLEOTIDE SEQUENCE [LARGE SCALE GENOMIC DNA]</scope>
    <source>
        <strain evidence="2 3">DSM 19035</strain>
    </source>
</reference>
<dbReference type="GO" id="GO:0016758">
    <property type="term" value="F:hexosyltransferase activity"/>
    <property type="evidence" value="ECO:0007669"/>
    <property type="project" value="UniProtKB-ARBA"/>
</dbReference>
<dbReference type="PANTHER" id="PTHR22916:SF3">
    <property type="entry name" value="UDP-GLCNAC:BETAGAL BETA-1,3-N-ACETYLGLUCOSAMINYLTRANSFERASE-LIKE PROTEIN 1"/>
    <property type="match status" value="1"/>
</dbReference>
<keyword evidence="3" id="KW-1185">Reference proteome</keyword>
<dbReference type="EMBL" id="SNYC01000004">
    <property type="protein sequence ID" value="TDQ09366.1"/>
    <property type="molecule type" value="Genomic_DNA"/>
</dbReference>
<dbReference type="AlphaFoldDB" id="A0A4R6SVJ1"/>
<dbReference type="InterPro" id="IPR001173">
    <property type="entry name" value="Glyco_trans_2-like"/>
</dbReference>